<gene>
    <name evidence="1" type="ORF">PoB_007592200</name>
</gene>
<accession>A0AAV4DZE9</accession>
<dbReference type="EMBL" id="BLXT01008489">
    <property type="protein sequence ID" value="GFO49417.1"/>
    <property type="molecule type" value="Genomic_DNA"/>
</dbReference>
<dbReference type="AlphaFoldDB" id="A0AAV4DZE9"/>
<proteinExistence type="predicted"/>
<sequence length="103" mass="12056">MCTRLYLQYLCIREGEGKYRYSGPQQPINTLSPFARDARMSLYQDTRTVQNTMDSRNDRRLYKILWEKQVPANIPDESWGNPVAQRSLRLGHAWTQSCASTRV</sequence>
<organism evidence="1 2">
    <name type="scientific">Plakobranchus ocellatus</name>
    <dbReference type="NCBI Taxonomy" id="259542"/>
    <lineage>
        <taxon>Eukaryota</taxon>
        <taxon>Metazoa</taxon>
        <taxon>Spiralia</taxon>
        <taxon>Lophotrochozoa</taxon>
        <taxon>Mollusca</taxon>
        <taxon>Gastropoda</taxon>
        <taxon>Heterobranchia</taxon>
        <taxon>Euthyneura</taxon>
        <taxon>Panpulmonata</taxon>
        <taxon>Sacoglossa</taxon>
        <taxon>Placobranchoidea</taxon>
        <taxon>Plakobranchidae</taxon>
        <taxon>Plakobranchus</taxon>
    </lineage>
</organism>
<name>A0AAV4DZE9_9GAST</name>
<evidence type="ECO:0000313" key="2">
    <source>
        <dbReference type="Proteomes" id="UP000735302"/>
    </source>
</evidence>
<evidence type="ECO:0000313" key="1">
    <source>
        <dbReference type="EMBL" id="GFO49417.1"/>
    </source>
</evidence>
<reference evidence="1 2" key="1">
    <citation type="journal article" date="2021" name="Elife">
        <title>Chloroplast acquisition without the gene transfer in kleptoplastic sea slugs, Plakobranchus ocellatus.</title>
        <authorList>
            <person name="Maeda T."/>
            <person name="Takahashi S."/>
            <person name="Yoshida T."/>
            <person name="Shimamura S."/>
            <person name="Takaki Y."/>
            <person name="Nagai Y."/>
            <person name="Toyoda A."/>
            <person name="Suzuki Y."/>
            <person name="Arimoto A."/>
            <person name="Ishii H."/>
            <person name="Satoh N."/>
            <person name="Nishiyama T."/>
            <person name="Hasebe M."/>
            <person name="Maruyama T."/>
            <person name="Minagawa J."/>
            <person name="Obokata J."/>
            <person name="Shigenobu S."/>
        </authorList>
    </citation>
    <scope>NUCLEOTIDE SEQUENCE [LARGE SCALE GENOMIC DNA]</scope>
</reference>
<protein>
    <submittedName>
        <fullName evidence="1">Uncharacterized protein</fullName>
    </submittedName>
</protein>
<comment type="caution">
    <text evidence="1">The sequence shown here is derived from an EMBL/GenBank/DDBJ whole genome shotgun (WGS) entry which is preliminary data.</text>
</comment>
<dbReference type="Proteomes" id="UP000735302">
    <property type="component" value="Unassembled WGS sequence"/>
</dbReference>
<keyword evidence="2" id="KW-1185">Reference proteome</keyword>